<dbReference type="Pfam" id="PF00005">
    <property type="entry name" value="ABC_tran"/>
    <property type="match status" value="1"/>
</dbReference>
<keyword evidence="6" id="KW-0046">Antibiotic resistance</keyword>
<gene>
    <name evidence="8" type="ORF">GCM10009533_49300</name>
</gene>
<proteinExistence type="inferred from homology"/>
<name>A0ABP3NKE1_SACER</name>
<keyword evidence="4" id="KW-0547">Nucleotide-binding</keyword>
<keyword evidence="9" id="KW-1185">Reference proteome</keyword>
<evidence type="ECO:0000256" key="4">
    <source>
        <dbReference type="ARBA" id="ARBA00022741"/>
    </source>
</evidence>
<protein>
    <recommendedName>
        <fullName evidence="7">ABC transporter domain-containing protein</fullName>
    </recommendedName>
</protein>
<evidence type="ECO:0000256" key="3">
    <source>
        <dbReference type="ARBA" id="ARBA00022448"/>
    </source>
</evidence>
<evidence type="ECO:0000313" key="9">
    <source>
        <dbReference type="Proteomes" id="UP001500729"/>
    </source>
</evidence>
<dbReference type="RefSeq" id="WP_009947457.1">
    <property type="nucleotide sequence ID" value="NZ_BAAAGS010000038.1"/>
</dbReference>
<keyword evidence="3" id="KW-0813">Transport</keyword>
<keyword evidence="5" id="KW-0067">ATP-binding</keyword>
<reference evidence="9" key="1">
    <citation type="journal article" date="2019" name="Int. J. Syst. Evol. Microbiol.">
        <title>The Global Catalogue of Microorganisms (GCM) 10K type strain sequencing project: providing services to taxonomists for standard genome sequencing and annotation.</title>
        <authorList>
            <consortium name="The Broad Institute Genomics Platform"/>
            <consortium name="The Broad Institute Genome Sequencing Center for Infectious Disease"/>
            <person name="Wu L."/>
            <person name="Ma J."/>
        </authorList>
    </citation>
    <scope>NUCLEOTIDE SEQUENCE [LARGE SCALE GENOMIC DNA]</scope>
    <source>
        <strain evidence="9">JCM 10303</strain>
    </source>
</reference>
<dbReference type="Gene3D" id="3.40.50.300">
    <property type="entry name" value="P-loop containing nucleotide triphosphate hydrolases"/>
    <property type="match status" value="1"/>
</dbReference>
<comment type="caution">
    <text evidence="8">The sequence shown here is derived from an EMBL/GenBank/DDBJ whole genome shotgun (WGS) entry which is preliminary data.</text>
</comment>
<dbReference type="EMBL" id="BAAAGS010000038">
    <property type="protein sequence ID" value="GAA0544480.1"/>
    <property type="molecule type" value="Genomic_DNA"/>
</dbReference>
<evidence type="ECO:0000256" key="6">
    <source>
        <dbReference type="ARBA" id="ARBA00023251"/>
    </source>
</evidence>
<dbReference type="PANTHER" id="PTHR42711">
    <property type="entry name" value="ABC TRANSPORTER ATP-BINDING PROTEIN"/>
    <property type="match status" value="1"/>
</dbReference>
<evidence type="ECO:0000259" key="7">
    <source>
        <dbReference type="Pfam" id="PF00005"/>
    </source>
</evidence>
<dbReference type="PANTHER" id="PTHR42711:SF5">
    <property type="entry name" value="ABC TRANSPORTER ATP-BINDING PROTEIN NATA"/>
    <property type="match status" value="1"/>
</dbReference>
<dbReference type="Proteomes" id="UP001500729">
    <property type="component" value="Unassembled WGS sequence"/>
</dbReference>
<comment type="similarity">
    <text evidence="2">Belongs to the ABC transporter superfamily.</text>
</comment>
<sequence length="225" mass="23890">MDIDGADFFARGITALGPEGIVFENVDLRFRPGDLGVVTGPGGSGRTALLYALAGRLRTVAGYLEVSGYVLPARARAVRKLVLPARLRPGFELEDKYRVREAVTEQRLIFGVSELDVEKSLAAVGLDPDPWALVCELHPAERLLLSIALAVAADPAAIVVDDVDVGLPRGSRARVWSALRAVAQTGMTVVAGSTDAPPGDAVVVHLPLFQFGEPTEVLSWNGGLR</sequence>
<dbReference type="InterPro" id="IPR027417">
    <property type="entry name" value="P-loop_NTPase"/>
</dbReference>
<accession>A0ABP3NKE1</accession>
<organism evidence="8 9">
    <name type="scientific">Saccharopolyspora erythraea</name>
    <name type="common">Streptomyces erythraeus</name>
    <dbReference type="NCBI Taxonomy" id="1836"/>
    <lineage>
        <taxon>Bacteria</taxon>
        <taxon>Bacillati</taxon>
        <taxon>Actinomycetota</taxon>
        <taxon>Actinomycetes</taxon>
        <taxon>Pseudonocardiales</taxon>
        <taxon>Pseudonocardiaceae</taxon>
        <taxon>Saccharopolyspora</taxon>
    </lineage>
</organism>
<evidence type="ECO:0000313" key="8">
    <source>
        <dbReference type="EMBL" id="GAA0544480.1"/>
    </source>
</evidence>
<evidence type="ECO:0000256" key="5">
    <source>
        <dbReference type="ARBA" id="ARBA00022840"/>
    </source>
</evidence>
<dbReference type="SUPFAM" id="SSF52540">
    <property type="entry name" value="P-loop containing nucleoside triphosphate hydrolases"/>
    <property type="match status" value="1"/>
</dbReference>
<evidence type="ECO:0000256" key="1">
    <source>
        <dbReference type="ARBA" id="ARBA00004202"/>
    </source>
</evidence>
<feature type="domain" description="ABC transporter" evidence="7">
    <location>
        <begin position="24"/>
        <end position="162"/>
    </location>
</feature>
<dbReference type="InterPro" id="IPR003439">
    <property type="entry name" value="ABC_transporter-like_ATP-bd"/>
</dbReference>
<dbReference type="InterPro" id="IPR050763">
    <property type="entry name" value="ABC_transporter_ATP-binding"/>
</dbReference>
<evidence type="ECO:0000256" key="2">
    <source>
        <dbReference type="ARBA" id="ARBA00005417"/>
    </source>
</evidence>
<comment type="subcellular location">
    <subcellularLocation>
        <location evidence="1">Cell membrane</location>
        <topology evidence="1">Peripheral membrane protein</topology>
    </subcellularLocation>
</comment>